<evidence type="ECO:0000256" key="2">
    <source>
        <dbReference type="SAM" id="Phobius"/>
    </source>
</evidence>
<keyword evidence="2" id="KW-0812">Transmembrane</keyword>
<feature type="region of interest" description="Disordered" evidence="1">
    <location>
        <begin position="160"/>
        <end position="185"/>
    </location>
</feature>
<dbReference type="InterPro" id="IPR011990">
    <property type="entry name" value="TPR-like_helical_dom_sf"/>
</dbReference>
<evidence type="ECO:0000256" key="1">
    <source>
        <dbReference type="SAM" id="MobiDB-lite"/>
    </source>
</evidence>
<dbReference type="Pfam" id="PF08238">
    <property type="entry name" value="Sel1"/>
    <property type="match status" value="2"/>
</dbReference>
<dbReference type="InterPro" id="IPR006597">
    <property type="entry name" value="Sel1-like"/>
</dbReference>
<feature type="non-terminal residue" evidence="3">
    <location>
        <position position="355"/>
    </location>
</feature>
<dbReference type="SMART" id="SM00671">
    <property type="entry name" value="SEL1"/>
    <property type="match status" value="2"/>
</dbReference>
<evidence type="ECO:0000313" key="4">
    <source>
        <dbReference type="Proteomes" id="UP000838878"/>
    </source>
</evidence>
<dbReference type="SUPFAM" id="SSF81901">
    <property type="entry name" value="HCP-like"/>
    <property type="match status" value="1"/>
</dbReference>
<dbReference type="OrthoDB" id="2384430at2759"/>
<reference evidence="3" key="1">
    <citation type="submission" date="2021-12" db="EMBL/GenBank/DDBJ databases">
        <authorList>
            <person name="Martin H S."/>
        </authorList>
    </citation>
    <scope>NUCLEOTIDE SEQUENCE</scope>
</reference>
<sequence>MWKYVTRRIRDTFERSANHFDKRSSTVINPSNGSLTEDKNKGVNSPCCWFISKKCWNTFQSENDTNSKRWNFEQLNRTWIGAITWSSALVFGWYTSQLIHLNFRKQHNEDKIKCLQRNNDLFEYLPFLTCVNKNNLKPLNLKNQIESPLISITPTVHLISNDQTGGKDRQTRSSTSSSENSDSDLGEVLNSIENRLGLAAIENGQHQDGLNLLRSAANRNHAPALYNLGLCYELGLGVAVNEKMAMELYKSAAALQHPGALYNLGIYYGQGRGGLTQDRVTATRLLRLAAIQGQEDAITALKTIQDETPVSNNTWTEQYLLQEKHGDIIPTHSALFVENVNNLHSCNYKYQPVVY</sequence>
<dbReference type="PANTHER" id="PTHR45011:SF1">
    <property type="entry name" value="DAP3-BINDING CELL DEATH ENHANCER 1"/>
    <property type="match status" value="1"/>
</dbReference>
<dbReference type="Gene3D" id="1.25.40.10">
    <property type="entry name" value="Tetratricopeptide repeat domain"/>
    <property type="match status" value="1"/>
</dbReference>
<proteinExistence type="predicted"/>
<name>A0A8J9V5W5_9NEOP</name>
<keyword evidence="2" id="KW-0472">Membrane</keyword>
<keyword evidence="4" id="KW-1185">Reference proteome</keyword>
<keyword evidence="2" id="KW-1133">Transmembrane helix</keyword>
<dbReference type="PANTHER" id="PTHR45011">
    <property type="entry name" value="DAP3-BINDING CELL DEATH ENHANCER 1"/>
    <property type="match status" value="1"/>
</dbReference>
<feature type="transmembrane region" description="Helical" evidence="2">
    <location>
        <begin position="78"/>
        <end position="96"/>
    </location>
</feature>
<dbReference type="EMBL" id="OV170229">
    <property type="protein sequence ID" value="CAH0731917.1"/>
    <property type="molecule type" value="Genomic_DNA"/>
</dbReference>
<dbReference type="AlphaFoldDB" id="A0A8J9V5W5"/>
<dbReference type="Proteomes" id="UP000838878">
    <property type="component" value="Chromosome 9"/>
</dbReference>
<evidence type="ECO:0000313" key="3">
    <source>
        <dbReference type="EMBL" id="CAH0731917.1"/>
    </source>
</evidence>
<protein>
    <submittedName>
        <fullName evidence="3">Uncharacterized protein</fullName>
    </submittedName>
</protein>
<organism evidence="3 4">
    <name type="scientific">Brenthis ino</name>
    <name type="common">lesser marbled fritillary</name>
    <dbReference type="NCBI Taxonomy" id="405034"/>
    <lineage>
        <taxon>Eukaryota</taxon>
        <taxon>Metazoa</taxon>
        <taxon>Ecdysozoa</taxon>
        <taxon>Arthropoda</taxon>
        <taxon>Hexapoda</taxon>
        <taxon>Insecta</taxon>
        <taxon>Pterygota</taxon>
        <taxon>Neoptera</taxon>
        <taxon>Endopterygota</taxon>
        <taxon>Lepidoptera</taxon>
        <taxon>Glossata</taxon>
        <taxon>Ditrysia</taxon>
        <taxon>Papilionoidea</taxon>
        <taxon>Nymphalidae</taxon>
        <taxon>Heliconiinae</taxon>
        <taxon>Argynnini</taxon>
        <taxon>Brenthis</taxon>
    </lineage>
</organism>
<gene>
    <name evidence="3" type="ORF">BINO364_LOCUS16680</name>
</gene>
<dbReference type="InterPro" id="IPR052748">
    <property type="entry name" value="ISR_Activator"/>
</dbReference>
<accession>A0A8J9V5W5</accession>